<evidence type="ECO:0000313" key="1">
    <source>
        <dbReference type="EMBL" id="PPQ71515.1"/>
    </source>
</evidence>
<protein>
    <submittedName>
        <fullName evidence="1">Uncharacterized protein</fullName>
    </submittedName>
</protein>
<evidence type="ECO:0000313" key="2">
    <source>
        <dbReference type="Proteomes" id="UP000284706"/>
    </source>
</evidence>
<sequence length="392" mass="46441">MSVATLPDSVGQNGDWSIIAQQWNAAEYYVSNASDDMQFEETVDRKGKGRELPTNSYVRFPLRKYLRECRLPTYSYQGLDLLDEMKSERKYAWPKIAGLRIREQPRRLGLVSRYADYAHIRNEIYSFFKSMSVDDEEMRQFPARSFEFDLPFRLPHPELVEFDDDDRRALNDIQNETEMIFTLNKYLFHTVYSAISLMHGWNPREPNDLWKIKKFIFEISNSLFIEPHAKWDIFALPSRNGDAIPLVLVFIHPKYFDKQDFNILVRERLFADNIHKPREPADVIWAMLYDILKGKGRRFVVTNYSRWAFGQFQFDKHCRDIQDVGYITEIYQAPLADSTEAGRSERIPPDQYCNPIELLIRWMADIPEQDQIFPNRYEDPRNVDAIFRAMHG</sequence>
<keyword evidence="2" id="KW-1185">Reference proteome</keyword>
<gene>
    <name evidence="1" type="ORF">CVT26_010386</name>
</gene>
<dbReference type="InParanoid" id="A0A409VZ39"/>
<reference evidence="1 2" key="1">
    <citation type="journal article" date="2018" name="Evol. Lett.">
        <title>Horizontal gene cluster transfer increased hallucinogenic mushroom diversity.</title>
        <authorList>
            <person name="Reynolds H.T."/>
            <person name="Vijayakumar V."/>
            <person name="Gluck-Thaler E."/>
            <person name="Korotkin H.B."/>
            <person name="Matheny P.B."/>
            <person name="Slot J.C."/>
        </authorList>
    </citation>
    <scope>NUCLEOTIDE SEQUENCE [LARGE SCALE GENOMIC DNA]</scope>
    <source>
        <strain evidence="1 2">SRW20</strain>
    </source>
</reference>
<comment type="caution">
    <text evidence="1">The sequence shown here is derived from an EMBL/GenBank/DDBJ whole genome shotgun (WGS) entry which is preliminary data.</text>
</comment>
<accession>A0A409VZ39</accession>
<dbReference type="Proteomes" id="UP000284706">
    <property type="component" value="Unassembled WGS sequence"/>
</dbReference>
<dbReference type="AlphaFoldDB" id="A0A409VZ39"/>
<name>A0A409VZ39_9AGAR</name>
<dbReference type="EMBL" id="NHYE01005499">
    <property type="protein sequence ID" value="PPQ71515.1"/>
    <property type="molecule type" value="Genomic_DNA"/>
</dbReference>
<organism evidence="1 2">
    <name type="scientific">Gymnopilus dilepis</name>
    <dbReference type="NCBI Taxonomy" id="231916"/>
    <lineage>
        <taxon>Eukaryota</taxon>
        <taxon>Fungi</taxon>
        <taxon>Dikarya</taxon>
        <taxon>Basidiomycota</taxon>
        <taxon>Agaricomycotina</taxon>
        <taxon>Agaricomycetes</taxon>
        <taxon>Agaricomycetidae</taxon>
        <taxon>Agaricales</taxon>
        <taxon>Agaricineae</taxon>
        <taxon>Hymenogastraceae</taxon>
        <taxon>Gymnopilus</taxon>
    </lineage>
</organism>
<dbReference type="OrthoDB" id="2997350at2759"/>
<proteinExistence type="predicted"/>